<evidence type="ECO:0000313" key="3">
    <source>
        <dbReference type="EMBL" id="KAF9617950.1"/>
    </source>
</evidence>
<dbReference type="EMBL" id="JADFTS010000003">
    <property type="protein sequence ID" value="KAF9617950.1"/>
    <property type="molecule type" value="Genomic_DNA"/>
</dbReference>
<protein>
    <submittedName>
        <fullName evidence="3">Uncharacterized protein</fullName>
    </submittedName>
</protein>
<comment type="caution">
    <text evidence="3">The sequence shown here is derived from an EMBL/GenBank/DDBJ whole genome shotgun (WGS) entry which is preliminary data.</text>
</comment>
<feature type="non-terminal residue" evidence="3">
    <location>
        <position position="457"/>
    </location>
</feature>
<keyword evidence="1" id="KW-0175">Coiled coil</keyword>
<gene>
    <name evidence="3" type="ORF">IFM89_039243</name>
</gene>
<dbReference type="OrthoDB" id="1928179at2759"/>
<reference evidence="3 4" key="1">
    <citation type="submission" date="2020-10" db="EMBL/GenBank/DDBJ databases">
        <title>The Coptis chinensis genome and diversification of protoberbering-type alkaloids.</title>
        <authorList>
            <person name="Wang B."/>
            <person name="Shu S."/>
            <person name="Song C."/>
            <person name="Liu Y."/>
        </authorList>
    </citation>
    <scope>NUCLEOTIDE SEQUENCE [LARGE SCALE GENOMIC DNA]</scope>
    <source>
        <strain evidence="3">HL-2020</strain>
        <tissue evidence="3">Leaf</tissue>
    </source>
</reference>
<dbReference type="AlphaFoldDB" id="A0A835M3N9"/>
<organism evidence="3 4">
    <name type="scientific">Coptis chinensis</name>
    <dbReference type="NCBI Taxonomy" id="261450"/>
    <lineage>
        <taxon>Eukaryota</taxon>
        <taxon>Viridiplantae</taxon>
        <taxon>Streptophyta</taxon>
        <taxon>Embryophyta</taxon>
        <taxon>Tracheophyta</taxon>
        <taxon>Spermatophyta</taxon>
        <taxon>Magnoliopsida</taxon>
        <taxon>Ranunculales</taxon>
        <taxon>Ranunculaceae</taxon>
        <taxon>Coptidoideae</taxon>
        <taxon>Coptis</taxon>
    </lineage>
</organism>
<feature type="compositionally biased region" description="Polar residues" evidence="2">
    <location>
        <begin position="339"/>
        <end position="348"/>
    </location>
</feature>
<dbReference type="PANTHER" id="PTHR33700">
    <property type="entry name" value="MYB-LIKE PROTEIN X"/>
    <property type="match status" value="1"/>
</dbReference>
<keyword evidence="4" id="KW-1185">Reference proteome</keyword>
<proteinExistence type="predicted"/>
<feature type="region of interest" description="Disordered" evidence="2">
    <location>
        <begin position="184"/>
        <end position="457"/>
    </location>
</feature>
<accession>A0A835M3N9</accession>
<dbReference type="Proteomes" id="UP000631114">
    <property type="component" value="Unassembled WGS sequence"/>
</dbReference>
<evidence type="ECO:0000256" key="2">
    <source>
        <dbReference type="SAM" id="MobiDB-lite"/>
    </source>
</evidence>
<evidence type="ECO:0000256" key="1">
    <source>
        <dbReference type="SAM" id="Coils"/>
    </source>
</evidence>
<evidence type="ECO:0000313" key="4">
    <source>
        <dbReference type="Proteomes" id="UP000631114"/>
    </source>
</evidence>
<feature type="compositionally biased region" description="Basic and acidic residues" evidence="2">
    <location>
        <begin position="186"/>
        <end position="199"/>
    </location>
</feature>
<feature type="coiled-coil region" evidence="1">
    <location>
        <begin position="1"/>
        <end position="28"/>
    </location>
</feature>
<sequence length="457" mass="50531">TVELLGEVAVLEEEVVRVEEQAVNLECRAVEDIAEERCYEFGEEVYNCVRVLVGKLGSVELKGLTQEQKLAFWRNIYNSCKRRSGCSVIFEEAVEQAVMVHQSVGRNQNPKGFKVKHAFQVSLVLVICIWLLYQIQNSHYKENNFSVPLENKLKNGKVDFGRKVTAGSNVGVEIDFHDGNSIIQHRNVDDGENGDDHLDQNATEKPQEEPLQQEDSDGIISHNEGNEDEEVENQQKGKLGNEEDKSTLPSDGDDAAELDKEGKDYKRVTEENVPELEHEGIDAKDNPIKQHEELQSNEENSSNTIGDGDEVRSSVKDRDTKESAEEKTLSPAEAESNIPADQSETISGINGFHDENGIPPDGLDLENNNVSETSSDDDSATIMKDDSRAGKALKVESANSSQADSKTRQTVEEGFSSENAVKFDKPGINGSAETTEKGNLVLEDSNSVLSKHPIEEN</sequence>
<feature type="compositionally biased region" description="Basic and acidic residues" evidence="2">
    <location>
        <begin position="233"/>
        <end position="246"/>
    </location>
</feature>
<dbReference type="PANTHER" id="PTHR33700:SF26">
    <property type="entry name" value="METHYLTRANSFERASE"/>
    <property type="match status" value="1"/>
</dbReference>
<feature type="compositionally biased region" description="Basic and acidic residues" evidence="2">
    <location>
        <begin position="309"/>
        <end position="328"/>
    </location>
</feature>
<name>A0A835M3N9_9MAGN</name>
<feature type="compositionally biased region" description="Basic and acidic residues" evidence="2">
    <location>
        <begin position="257"/>
        <end position="294"/>
    </location>
</feature>